<dbReference type="PANTHER" id="PTHR37781:SF1">
    <property type="entry name" value="ADR380WP"/>
    <property type="match status" value="1"/>
</dbReference>
<feature type="region of interest" description="Disordered" evidence="1">
    <location>
        <begin position="200"/>
        <end position="225"/>
    </location>
</feature>
<keyword evidence="3" id="KW-1185">Reference proteome</keyword>
<dbReference type="AlphaFoldDB" id="A0A0A1TIH8"/>
<protein>
    <recommendedName>
        <fullName evidence="4">Meiotic recombination protein DMC1</fullName>
    </recommendedName>
</protein>
<dbReference type="OrthoDB" id="5420410at2759"/>
<dbReference type="HOGENOM" id="CLU_062681_0_0_1"/>
<dbReference type="STRING" id="1531966.A0A0A1TIH8"/>
<reference evidence="2 3" key="1">
    <citation type="journal article" date="2015" name="Genome Announc.">
        <title>Draft Genome Sequence and Gene Annotation of the Entomopathogenic Fungus Verticillium hemipterigenum.</title>
        <authorList>
            <person name="Horn F."/>
            <person name="Habel A."/>
            <person name="Scharf D.H."/>
            <person name="Dworschak J."/>
            <person name="Brakhage A.A."/>
            <person name="Guthke R."/>
            <person name="Hertweck C."/>
            <person name="Linde J."/>
        </authorList>
    </citation>
    <scope>NUCLEOTIDE SEQUENCE [LARGE SCALE GENOMIC DNA]</scope>
</reference>
<organism evidence="2 3">
    <name type="scientific">[Torrubiella] hemipterigena</name>
    <dbReference type="NCBI Taxonomy" id="1531966"/>
    <lineage>
        <taxon>Eukaryota</taxon>
        <taxon>Fungi</taxon>
        <taxon>Dikarya</taxon>
        <taxon>Ascomycota</taxon>
        <taxon>Pezizomycotina</taxon>
        <taxon>Sordariomycetes</taxon>
        <taxon>Hypocreomycetidae</taxon>
        <taxon>Hypocreales</taxon>
        <taxon>Clavicipitaceae</taxon>
        <taxon>Clavicipitaceae incertae sedis</taxon>
        <taxon>'Torrubiella' clade</taxon>
    </lineage>
</organism>
<evidence type="ECO:0000313" key="2">
    <source>
        <dbReference type="EMBL" id="CEJ90233.1"/>
    </source>
</evidence>
<dbReference type="GO" id="GO:0005675">
    <property type="term" value="C:transcription factor TFIIH holo complex"/>
    <property type="evidence" value="ECO:0007669"/>
    <property type="project" value="TreeGrafter"/>
</dbReference>
<evidence type="ECO:0000256" key="1">
    <source>
        <dbReference type="SAM" id="MobiDB-lite"/>
    </source>
</evidence>
<accession>A0A0A1TIH8</accession>
<gene>
    <name evidence="2" type="ORF">VHEMI06031</name>
</gene>
<feature type="compositionally biased region" description="Acidic residues" evidence="1">
    <location>
        <begin position="203"/>
        <end position="220"/>
    </location>
</feature>
<dbReference type="InterPro" id="IPR031349">
    <property type="entry name" value="Tfb6"/>
</dbReference>
<name>A0A0A1TIH8_9HYPO</name>
<dbReference type="Pfam" id="PF17110">
    <property type="entry name" value="TFB6"/>
    <property type="match status" value="1"/>
</dbReference>
<dbReference type="EMBL" id="CDHN01000003">
    <property type="protein sequence ID" value="CEJ90233.1"/>
    <property type="molecule type" value="Genomic_DNA"/>
</dbReference>
<sequence>MDADSDQAGGFIPNTGLPSPSPSNSSSRIGAASQLPHPRAAALHAGSSKEGTVRRYVEEKLLNVSRRYVKKFGQPNPSDTVSGFTSFSEVCSELDGVVNVLWLSGTPSLQIPFLLKLASDFTQYVRSFPPAPRATFALLRKLDHCFSSLLIGQDITTRESLPGFENGLRSGMTTTDMVRCRSLVEQTRVLMVEIMSQARGDDYTDADNETGDETGTETDSTEMGRKWHFEGDEMHLDAARVYENTIVHLGERIGDGALQGIPPSDEPAGCA</sequence>
<dbReference type="Proteomes" id="UP000039046">
    <property type="component" value="Unassembled WGS sequence"/>
</dbReference>
<dbReference type="PANTHER" id="PTHR37781">
    <property type="entry name" value="TFIIH COMPLEX SUBUNIT"/>
    <property type="match status" value="1"/>
</dbReference>
<evidence type="ECO:0008006" key="4">
    <source>
        <dbReference type="Google" id="ProtNLM"/>
    </source>
</evidence>
<evidence type="ECO:0000313" key="3">
    <source>
        <dbReference type="Proteomes" id="UP000039046"/>
    </source>
</evidence>
<proteinExistence type="predicted"/>
<feature type="region of interest" description="Disordered" evidence="1">
    <location>
        <begin position="1"/>
        <end position="47"/>
    </location>
</feature>